<comment type="caution">
    <text evidence="1">The sequence shown here is derived from an EMBL/GenBank/DDBJ whole genome shotgun (WGS) entry which is preliminary data.</text>
</comment>
<reference evidence="1 2" key="1">
    <citation type="journal article" date="2023" name="Plants (Basel)">
        <title>Bridging the Gap: Combining Genomics and Transcriptomics Approaches to Understand Stylosanthes scabra, an Orphan Legume from the Brazilian Caatinga.</title>
        <authorList>
            <person name="Ferreira-Neto J.R.C."/>
            <person name="da Silva M.D."/>
            <person name="Binneck E."/>
            <person name="de Melo N.F."/>
            <person name="da Silva R.H."/>
            <person name="de Melo A.L.T.M."/>
            <person name="Pandolfi V."/>
            <person name="Bustamante F.O."/>
            <person name="Brasileiro-Vidal A.C."/>
            <person name="Benko-Iseppon A.M."/>
        </authorList>
    </citation>
    <scope>NUCLEOTIDE SEQUENCE [LARGE SCALE GENOMIC DNA]</scope>
    <source>
        <tissue evidence="1">Leaves</tissue>
    </source>
</reference>
<organism evidence="1 2">
    <name type="scientific">Stylosanthes scabra</name>
    <dbReference type="NCBI Taxonomy" id="79078"/>
    <lineage>
        <taxon>Eukaryota</taxon>
        <taxon>Viridiplantae</taxon>
        <taxon>Streptophyta</taxon>
        <taxon>Embryophyta</taxon>
        <taxon>Tracheophyta</taxon>
        <taxon>Spermatophyta</taxon>
        <taxon>Magnoliopsida</taxon>
        <taxon>eudicotyledons</taxon>
        <taxon>Gunneridae</taxon>
        <taxon>Pentapetalae</taxon>
        <taxon>rosids</taxon>
        <taxon>fabids</taxon>
        <taxon>Fabales</taxon>
        <taxon>Fabaceae</taxon>
        <taxon>Papilionoideae</taxon>
        <taxon>50 kb inversion clade</taxon>
        <taxon>dalbergioids sensu lato</taxon>
        <taxon>Dalbergieae</taxon>
        <taxon>Pterocarpus clade</taxon>
        <taxon>Stylosanthes</taxon>
    </lineage>
</organism>
<keyword evidence="2" id="KW-1185">Reference proteome</keyword>
<dbReference type="Proteomes" id="UP001341840">
    <property type="component" value="Unassembled WGS sequence"/>
</dbReference>
<proteinExistence type="predicted"/>
<protein>
    <submittedName>
        <fullName evidence="1">Uncharacterized protein</fullName>
    </submittedName>
</protein>
<gene>
    <name evidence="1" type="ORF">PIB30_101249</name>
</gene>
<evidence type="ECO:0000313" key="2">
    <source>
        <dbReference type="Proteomes" id="UP001341840"/>
    </source>
</evidence>
<sequence>MRTYRNPKQITWRRSRKEKQEQIYNHNQRFHAHVWKEHEKLAKEIQEVQRGQMAQVAANKQRIMEEAFGAKNGLSEQETEFRSLAVQSSTPRHGNWRLSVHALGQNADIPRLGVEAYA</sequence>
<evidence type="ECO:0000313" key="1">
    <source>
        <dbReference type="EMBL" id="MED6153361.1"/>
    </source>
</evidence>
<accession>A0ABU6TWU1</accession>
<dbReference type="EMBL" id="JASCZI010093558">
    <property type="protein sequence ID" value="MED6153361.1"/>
    <property type="molecule type" value="Genomic_DNA"/>
</dbReference>
<name>A0ABU6TWU1_9FABA</name>